<dbReference type="EMBL" id="SRLO01000064">
    <property type="protein sequence ID" value="TNN79527.1"/>
    <property type="molecule type" value="Genomic_DNA"/>
</dbReference>
<gene>
    <name evidence="2" type="ORF">EYF80_010344</name>
</gene>
<protein>
    <submittedName>
        <fullName evidence="2">Uncharacterized protein</fullName>
    </submittedName>
</protein>
<evidence type="ECO:0000256" key="1">
    <source>
        <dbReference type="SAM" id="MobiDB-lite"/>
    </source>
</evidence>
<feature type="region of interest" description="Disordered" evidence="1">
    <location>
        <begin position="1"/>
        <end position="76"/>
    </location>
</feature>
<evidence type="ECO:0000313" key="2">
    <source>
        <dbReference type="EMBL" id="TNN79527.1"/>
    </source>
</evidence>
<dbReference type="Proteomes" id="UP000314294">
    <property type="component" value="Unassembled WGS sequence"/>
</dbReference>
<proteinExistence type="predicted"/>
<feature type="compositionally biased region" description="Basic and acidic residues" evidence="1">
    <location>
        <begin position="53"/>
        <end position="62"/>
    </location>
</feature>
<keyword evidence="3" id="KW-1185">Reference proteome</keyword>
<comment type="caution">
    <text evidence="2">The sequence shown here is derived from an EMBL/GenBank/DDBJ whole genome shotgun (WGS) entry which is preliminary data.</text>
</comment>
<name>A0A4Z2IP08_9TELE</name>
<sequence length="76" mass="9066">MEAEEEEDSHPEMKHFTLPWPHPRLRSLSDTSGFRSRVLFRLRGARSGRDKKRKEERDEDNRGWNNKGAENERMAN</sequence>
<feature type="compositionally biased region" description="Basic residues" evidence="1">
    <location>
        <begin position="38"/>
        <end position="52"/>
    </location>
</feature>
<dbReference type="AlphaFoldDB" id="A0A4Z2IP08"/>
<evidence type="ECO:0000313" key="3">
    <source>
        <dbReference type="Proteomes" id="UP000314294"/>
    </source>
</evidence>
<organism evidence="2 3">
    <name type="scientific">Liparis tanakae</name>
    <name type="common">Tanaka's snailfish</name>
    <dbReference type="NCBI Taxonomy" id="230148"/>
    <lineage>
        <taxon>Eukaryota</taxon>
        <taxon>Metazoa</taxon>
        <taxon>Chordata</taxon>
        <taxon>Craniata</taxon>
        <taxon>Vertebrata</taxon>
        <taxon>Euteleostomi</taxon>
        <taxon>Actinopterygii</taxon>
        <taxon>Neopterygii</taxon>
        <taxon>Teleostei</taxon>
        <taxon>Neoteleostei</taxon>
        <taxon>Acanthomorphata</taxon>
        <taxon>Eupercaria</taxon>
        <taxon>Perciformes</taxon>
        <taxon>Cottioidei</taxon>
        <taxon>Cottales</taxon>
        <taxon>Liparidae</taxon>
        <taxon>Liparis</taxon>
    </lineage>
</organism>
<reference evidence="2 3" key="1">
    <citation type="submission" date="2019-03" db="EMBL/GenBank/DDBJ databases">
        <title>First draft genome of Liparis tanakae, snailfish: a comprehensive survey of snailfish specific genes.</title>
        <authorList>
            <person name="Kim W."/>
            <person name="Song I."/>
            <person name="Jeong J.-H."/>
            <person name="Kim D."/>
            <person name="Kim S."/>
            <person name="Ryu S."/>
            <person name="Song J.Y."/>
            <person name="Lee S.K."/>
        </authorList>
    </citation>
    <scope>NUCLEOTIDE SEQUENCE [LARGE SCALE GENOMIC DNA]</scope>
    <source>
        <tissue evidence="2">Muscle</tissue>
    </source>
</reference>
<accession>A0A4Z2IP08</accession>